<comment type="caution">
    <text evidence="1">The sequence shown here is derived from an EMBL/GenBank/DDBJ whole genome shotgun (WGS) entry which is preliminary data.</text>
</comment>
<sequence length="271" mass="27782">MLPRPVLAVIGVVVVLLGSAACRSEPAGPPAPRPVQVAWQAAVLPAPPGPAGRLLVRDVVTCAGRWYVVGGADAGGDQTRPAAWTSPDGVTWSPVPVAPVTYYGEQNVFYAAGCRGDRLTVLGAKNGGAHGNPRTSNWYLTGGRLVEVAAPFELYGGPNAVNVARVAGGAAGWLIVGARRDGAAAWVSTDGARFELIEGAPELAGDTRGRTTAYDVVATSSGWLAVGGLLVPGRTAVSPVVWTSPDGRVWQRVPVAGADEPGQPRRVTVVG</sequence>
<gene>
    <name evidence="1" type="ORF">GSF22_32500</name>
</gene>
<evidence type="ECO:0000313" key="1">
    <source>
        <dbReference type="EMBL" id="MBO4210680.1"/>
    </source>
</evidence>
<evidence type="ECO:0008006" key="3">
    <source>
        <dbReference type="Google" id="ProtNLM"/>
    </source>
</evidence>
<accession>A0ABS3W1M7</accession>
<dbReference type="EMBL" id="WVUH01000556">
    <property type="protein sequence ID" value="MBO4210680.1"/>
    <property type="molecule type" value="Genomic_DNA"/>
</dbReference>
<reference evidence="1 2" key="1">
    <citation type="submission" date="2019-12" db="EMBL/GenBank/DDBJ databases">
        <title>Whole genome sequencing of endophytic Actinobacterium Micromonospora sp. MPMI6T.</title>
        <authorList>
            <person name="Evv R."/>
            <person name="Podile A.R."/>
        </authorList>
    </citation>
    <scope>NUCLEOTIDE SEQUENCE [LARGE SCALE GENOMIC DNA]</scope>
    <source>
        <strain evidence="1 2">MPMI6</strain>
    </source>
</reference>
<feature type="non-terminal residue" evidence="1">
    <location>
        <position position="271"/>
    </location>
</feature>
<dbReference type="Proteomes" id="UP000823521">
    <property type="component" value="Unassembled WGS sequence"/>
</dbReference>
<organism evidence="1 2">
    <name type="scientific">Micromonospora echinofusca</name>
    <dbReference type="NCBI Taxonomy" id="47858"/>
    <lineage>
        <taxon>Bacteria</taxon>
        <taxon>Bacillati</taxon>
        <taxon>Actinomycetota</taxon>
        <taxon>Actinomycetes</taxon>
        <taxon>Micromonosporales</taxon>
        <taxon>Micromonosporaceae</taxon>
        <taxon>Micromonospora</taxon>
    </lineage>
</organism>
<name>A0ABS3W1M7_MICEH</name>
<proteinExistence type="predicted"/>
<evidence type="ECO:0000313" key="2">
    <source>
        <dbReference type="Proteomes" id="UP000823521"/>
    </source>
</evidence>
<keyword evidence="2" id="KW-1185">Reference proteome</keyword>
<dbReference type="PROSITE" id="PS51257">
    <property type="entry name" value="PROKAR_LIPOPROTEIN"/>
    <property type="match status" value="1"/>
</dbReference>
<protein>
    <recommendedName>
        <fullName evidence="3">Kelch motif-containing protein</fullName>
    </recommendedName>
</protein>